<dbReference type="eggNOG" id="KOG2434">
    <property type="taxonomic scope" value="Eukaryota"/>
</dbReference>
<dbReference type="STRING" id="667725.A0A0L0FXB2"/>
<proteinExistence type="inferred from homology"/>
<dbReference type="PANTHER" id="PTHR12790">
    <property type="entry name" value="TRANSCRIPTION INITIATION FACTOR IA RRN3"/>
    <property type="match status" value="1"/>
</dbReference>
<feature type="compositionally biased region" description="Acidic residues" evidence="2">
    <location>
        <begin position="251"/>
        <end position="277"/>
    </location>
</feature>
<organism evidence="3 4">
    <name type="scientific">Sphaeroforma arctica JP610</name>
    <dbReference type="NCBI Taxonomy" id="667725"/>
    <lineage>
        <taxon>Eukaryota</taxon>
        <taxon>Ichthyosporea</taxon>
        <taxon>Ichthyophonida</taxon>
        <taxon>Sphaeroforma</taxon>
    </lineage>
</organism>
<feature type="region of interest" description="Disordered" evidence="2">
    <location>
        <begin position="250"/>
        <end position="288"/>
    </location>
</feature>
<protein>
    <recommendedName>
        <fullName evidence="5">RNA polymerase I-specific transcription initiation factor RRN3</fullName>
    </recommendedName>
</protein>
<dbReference type="GO" id="GO:0001042">
    <property type="term" value="F:RNA polymerase I core binding"/>
    <property type="evidence" value="ECO:0007669"/>
    <property type="project" value="TreeGrafter"/>
</dbReference>
<evidence type="ECO:0000313" key="4">
    <source>
        <dbReference type="Proteomes" id="UP000054560"/>
    </source>
</evidence>
<keyword evidence="4" id="KW-1185">Reference proteome</keyword>
<dbReference type="EMBL" id="KQ242134">
    <property type="protein sequence ID" value="KNC80573.1"/>
    <property type="molecule type" value="Genomic_DNA"/>
</dbReference>
<dbReference type="GO" id="GO:0005634">
    <property type="term" value="C:nucleus"/>
    <property type="evidence" value="ECO:0007669"/>
    <property type="project" value="TreeGrafter"/>
</dbReference>
<gene>
    <name evidence="3" type="ORF">SARC_07072</name>
</gene>
<reference evidence="3 4" key="1">
    <citation type="submission" date="2011-02" db="EMBL/GenBank/DDBJ databases">
        <title>The Genome Sequence of Sphaeroforma arctica JP610.</title>
        <authorList>
            <consortium name="The Broad Institute Genome Sequencing Platform"/>
            <person name="Russ C."/>
            <person name="Cuomo C."/>
            <person name="Young S.K."/>
            <person name="Zeng Q."/>
            <person name="Gargeya S."/>
            <person name="Alvarado L."/>
            <person name="Berlin A."/>
            <person name="Chapman S.B."/>
            <person name="Chen Z."/>
            <person name="Freedman E."/>
            <person name="Gellesch M."/>
            <person name="Goldberg J."/>
            <person name="Griggs A."/>
            <person name="Gujja S."/>
            <person name="Heilman E."/>
            <person name="Heiman D."/>
            <person name="Howarth C."/>
            <person name="Mehta T."/>
            <person name="Neiman D."/>
            <person name="Pearson M."/>
            <person name="Roberts A."/>
            <person name="Saif S."/>
            <person name="Shea T."/>
            <person name="Shenoy N."/>
            <person name="Sisk P."/>
            <person name="Stolte C."/>
            <person name="Sykes S."/>
            <person name="White J."/>
            <person name="Yandava C."/>
            <person name="Burger G."/>
            <person name="Gray M.W."/>
            <person name="Holland P.W.H."/>
            <person name="King N."/>
            <person name="Lang F.B.F."/>
            <person name="Roger A.J."/>
            <person name="Ruiz-Trillo I."/>
            <person name="Haas B."/>
            <person name="Nusbaum C."/>
            <person name="Birren B."/>
        </authorList>
    </citation>
    <scope>NUCLEOTIDE SEQUENCE [LARGE SCALE GENOMIC DNA]</scope>
    <source>
        <strain evidence="3 4">JP610</strain>
    </source>
</reference>
<evidence type="ECO:0008006" key="5">
    <source>
        <dbReference type="Google" id="ProtNLM"/>
    </source>
</evidence>
<dbReference type="GO" id="GO:0001181">
    <property type="term" value="F:RNA polymerase I general transcription initiation factor activity"/>
    <property type="evidence" value="ECO:0007669"/>
    <property type="project" value="InterPro"/>
</dbReference>
<dbReference type="InterPro" id="IPR016024">
    <property type="entry name" value="ARM-type_fold"/>
</dbReference>
<comment type="similarity">
    <text evidence="1">Belongs to the RRN3 family.</text>
</comment>
<dbReference type="SUPFAM" id="SSF48371">
    <property type="entry name" value="ARM repeat"/>
    <property type="match status" value="1"/>
</dbReference>
<dbReference type="Proteomes" id="UP000054560">
    <property type="component" value="Unassembled WGS sequence"/>
</dbReference>
<feature type="region of interest" description="Disordered" evidence="2">
    <location>
        <begin position="131"/>
        <end position="153"/>
    </location>
</feature>
<dbReference type="PANTHER" id="PTHR12790:SF0">
    <property type="entry name" value="RNA POLYMERASE I-SPECIFIC TRANSCRIPTION INITIATION FACTOR RRN3-RELATED"/>
    <property type="match status" value="1"/>
</dbReference>
<dbReference type="OrthoDB" id="26970at2759"/>
<dbReference type="Pfam" id="PF05327">
    <property type="entry name" value="RRN3"/>
    <property type="match status" value="1"/>
</dbReference>
<evidence type="ECO:0000256" key="2">
    <source>
        <dbReference type="SAM" id="MobiDB-lite"/>
    </source>
</evidence>
<feature type="compositionally biased region" description="Acidic residues" evidence="2">
    <location>
        <begin position="131"/>
        <end position="144"/>
    </location>
</feature>
<evidence type="ECO:0000313" key="3">
    <source>
        <dbReference type="EMBL" id="KNC80573.1"/>
    </source>
</evidence>
<dbReference type="InterPro" id="IPR007991">
    <property type="entry name" value="RNA_pol_I_trans_ini_fac_RRN3"/>
</dbReference>
<evidence type="ECO:0000256" key="1">
    <source>
        <dbReference type="ARBA" id="ARBA00010098"/>
    </source>
</evidence>
<dbReference type="GO" id="GO:0006361">
    <property type="term" value="P:transcription initiation at RNA polymerase I promoter"/>
    <property type="evidence" value="ECO:0007669"/>
    <property type="project" value="InterPro"/>
</dbReference>
<dbReference type="AlphaFoldDB" id="A0A0L0FXB2"/>
<sequence length="763" mass="86506">MGVAVQNNTDKKNVKPRFKITPGNVVEAIQGRKNGRSEDYQFIVETMNKQIKTQHVISILKGMRHCISSLTTDNWELVSATLSLKWWLISKEVLDAQVALLEHLISAHSAHIRPVIKYIVLNFLPPNERPDYEDVSEDEEDEEGSDLKPKQQGDAQLFRNGRTQYELFHDAHDALIRITNAVPGCVNILLEVLKENFPHRRRSAFANEKYLRNFLTVFLYLPVLRNQILRFAVHRLVKLDVEITESLRNLDDDESSDNDSESDEDDDSDGSGSEDDSSSVSSTDQDVYMENEVDMTEAEGYGTSEHVREDQLVLVDTVEGDTGPNESRQPLVQVQEGEVAQEAQKKTIPLPVMAHKLDRLMCVMFEYLEVSSAIKAGETPAENRERMKGVFVSMVGAFDDVLLPTFQSKYVQFVLFKLCSFHESNPPIFISFLEKRLYNPRANPVERIAAAAYVGGIVTRHAFVTVHTAAHALRKMAEFISKYIDTHDDKLHPGSVANLVEHRVFYGVCQAVMYVLCFKHDAIMREYGDAWVRKLRLEKMVICNLNPMQIVLKSIVEEFARVMKLHQIVYCYAVITRNTAMVSSAQGAKEFSALDSFFPYDPYNLPESSKYVTNYIAWGERSPGDYPTQPALEDNTAHYPTQRALEDNTAHYPTQPALEHSTAHYLTSRRESNVDMADAMAIKEESVVAELPSALSVAQAHAHNDQSVDDPKDEDLFLSDEAEFGMAFARQSTFGRKDSQISAKLKFKHHKRSKRVARTASWL</sequence>
<name>A0A0L0FXB2_9EUKA</name>
<dbReference type="GeneID" id="25907576"/>
<dbReference type="RefSeq" id="XP_014154475.1">
    <property type="nucleotide sequence ID" value="XM_014299000.1"/>
</dbReference>
<accession>A0A0L0FXB2</accession>